<gene>
    <name evidence="6" type="ORF">BCY91_09680</name>
</gene>
<sequence length="140" mass="15649">MRKYVLLSIGLTVLVAIFFSACSEESIKYQRYYSDGLNLYKTHCGNCHMEDGSGLGKLIPPLTDTIYLKENRDKLACIIVYGLSDSIVINGIGYKEKMPAEKHLAAVDLAKLLTYVTNAFGNNQGLYDISEVEKNLRNCK</sequence>
<dbReference type="InterPro" id="IPR036909">
    <property type="entry name" value="Cyt_c-like_dom_sf"/>
</dbReference>
<dbReference type="InterPro" id="IPR051459">
    <property type="entry name" value="Cytochrome_c-type_DH"/>
</dbReference>
<evidence type="ECO:0000259" key="5">
    <source>
        <dbReference type="PROSITE" id="PS51007"/>
    </source>
</evidence>
<dbReference type="PROSITE" id="PS51007">
    <property type="entry name" value="CYTC"/>
    <property type="match status" value="1"/>
</dbReference>
<protein>
    <submittedName>
        <fullName evidence="6">Copper oxidase</fullName>
    </submittedName>
</protein>
<evidence type="ECO:0000313" key="6">
    <source>
        <dbReference type="EMBL" id="RKD13820.1"/>
    </source>
</evidence>
<dbReference type="Gene3D" id="1.10.760.10">
    <property type="entry name" value="Cytochrome c-like domain"/>
    <property type="match status" value="1"/>
</dbReference>
<organism evidence="6 7">
    <name type="scientific">Pelobium manganitolerans</name>
    <dbReference type="NCBI Taxonomy" id="1842495"/>
    <lineage>
        <taxon>Bacteria</taxon>
        <taxon>Pseudomonadati</taxon>
        <taxon>Bacteroidota</taxon>
        <taxon>Sphingobacteriia</taxon>
        <taxon>Sphingobacteriales</taxon>
        <taxon>Sphingobacteriaceae</taxon>
        <taxon>Pelobium</taxon>
    </lineage>
</organism>
<comment type="caution">
    <text evidence="6">The sequence shown here is derived from an EMBL/GenBank/DDBJ whole genome shotgun (WGS) entry which is preliminary data.</text>
</comment>
<reference evidence="6 7" key="1">
    <citation type="submission" date="2016-07" db="EMBL/GenBank/DDBJ databases">
        <title>Genome of Pelobium manganitolerans.</title>
        <authorList>
            <person name="Wu S."/>
            <person name="Wang G."/>
        </authorList>
    </citation>
    <scope>NUCLEOTIDE SEQUENCE [LARGE SCALE GENOMIC DNA]</scope>
    <source>
        <strain evidence="6 7">YS-25</strain>
    </source>
</reference>
<feature type="domain" description="Cytochrome c" evidence="5">
    <location>
        <begin position="31"/>
        <end position="120"/>
    </location>
</feature>
<dbReference type="Pfam" id="PF13442">
    <property type="entry name" value="Cytochrome_CBB3"/>
    <property type="match status" value="1"/>
</dbReference>
<evidence type="ECO:0000256" key="4">
    <source>
        <dbReference type="PROSITE-ProRule" id="PRU00433"/>
    </source>
</evidence>
<dbReference type="SUPFAM" id="SSF46626">
    <property type="entry name" value="Cytochrome c"/>
    <property type="match status" value="1"/>
</dbReference>
<evidence type="ECO:0000313" key="7">
    <source>
        <dbReference type="Proteomes" id="UP000283433"/>
    </source>
</evidence>
<dbReference type="Proteomes" id="UP000283433">
    <property type="component" value="Unassembled WGS sequence"/>
</dbReference>
<dbReference type="PROSITE" id="PS51257">
    <property type="entry name" value="PROKAR_LIPOPROTEIN"/>
    <property type="match status" value="1"/>
</dbReference>
<dbReference type="OrthoDB" id="9811395at2"/>
<dbReference type="EMBL" id="MBTA01000027">
    <property type="protein sequence ID" value="RKD13820.1"/>
    <property type="molecule type" value="Genomic_DNA"/>
</dbReference>
<dbReference type="InterPro" id="IPR009056">
    <property type="entry name" value="Cyt_c-like_dom"/>
</dbReference>
<keyword evidence="3 4" id="KW-0408">Iron</keyword>
<evidence type="ECO:0000256" key="3">
    <source>
        <dbReference type="ARBA" id="ARBA00023004"/>
    </source>
</evidence>
<accession>A0A419S3R8</accession>
<dbReference type="GO" id="GO:0009055">
    <property type="term" value="F:electron transfer activity"/>
    <property type="evidence" value="ECO:0007669"/>
    <property type="project" value="InterPro"/>
</dbReference>
<dbReference type="PANTHER" id="PTHR35008:SF8">
    <property type="entry name" value="ALCOHOL DEHYDROGENASE CYTOCHROME C SUBUNIT"/>
    <property type="match status" value="1"/>
</dbReference>
<keyword evidence="1 4" id="KW-0349">Heme</keyword>
<dbReference type="AlphaFoldDB" id="A0A419S3R8"/>
<dbReference type="GO" id="GO:0020037">
    <property type="term" value="F:heme binding"/>
    <property type="evidence" value="ECO:0007669"/>
    <property type="project" value="InterPro"/>
</dbReference>
<evidence type="ECO:0000256" key="1">
    <source>
        <dbReference type="ARBA" id="ARBA00022617"/>
    </source>
</evidence>
<keyword evidence="2 4" id="KW-0479">Metal-binding</keyword>
<dbReference type="PANTHER" id="PTHR35008">
    <property type="entry name" value="BLL4482 PROTEIN-RELATED"/>
    <property type="match status" value="1"/>
</dbReference>
<dbReference type="RefSeq" id="WP_120182730.1">
    <property type="nucleotide sequence ID" value="NZ_CBINCU010000015.1"/>
</dbReference>
<keyword evidence="7" id="KW-1185">Reference proteome</keyword>
<dbReference type="GO" id="GO:0046872">
    <property type="term" value="F:metal ion binding"/>
    <property type="evidence" value="ECO:0007669"/>
    <property type="project" value="UniProtKB-KW"/>
</dbReference>
<proteinExistence type="predicted"/>
<evidence type="ECO:0000256" key="2">
    <source>
        <dbReference type="ARBA" id="ARBA00022723"/>
    </source>
</evidence>
<name>A0A419S3R8_9SPHI</name>